<reference evidence="2" key="1">
    <citation type="journal article" date="2019" name="Int. J. Syst. Evol. Microbiol.">
        <title>The Global Catalogue of Microorganisms (GCM) 10K type strain sequencing project: providing services to taxonomists for standard genome sequencing and annotation.</title>
        <authorList>
            <consortium name="The Broad Institute Genomics Platform"/>
            <consortium name="The Broad Institute Genome Sequencing Center for Infectious Disease"/>
            <person name="Wu L."/>
            <person name="Ma J."/>
        </authorList>
    </citation>
    <scope>NUCLEOTIDE SEQUENCE [LARGE SCALE GENOMIC DNA]</scope>
    <source>
        <strain evidence="2">KCTC 62195</strain>
    </source>
</reference>
<comment type="caution">
    <text evidence="1">The sequence shown here is derived from an EMBL/GenBank/DDBJ whole genome shotgun (WGS) entry which is preliminary data.</text>
</comment>
<dbReference type="SUPFAM" id="SSF54001">
    <property type="entry name" value="Cysteine proteinases"/>
    <property type="match status" value="1"/>
</dbReference>
<accession>A0ABV7AQB4</accession>
<gene>
    <name evidence="1" type="ORF">ACFOJE_02755</name>
</gene>
<dbReference type="InterPro" id="IPR038765">
    <property type="entry name" value="Papain-like_cys_pep_sf"/>
</dbReference>
<organism evidence="1 2">
    <name type="scientific">Azotobacter bryophylli</name>
    <dbReference type="NCBI Taxonomy" id="1986537"/>
    <lineage>
        <taxon>Bacteria</taxon>
        <taxon>Pseudomonadati</taxon>
        <taxon>Pseudomonadota</taxon>
        <taxon>Gammaproteobacteria</taxon>
        <taxon>Pseudomonadales</taxon>
        <taxon>Pseudomonadaceae</taxon>
        <taxon>Azotobacter</taxon>
    </lineage>
</organism>
<dbReference type="EMBL" id="JBHRSJ010000004">
    <property type="protein sequence ID" value="MFC2971136.1"/>
    <property type="molecule type" value="Genomic_DNA"/>
</dbReference>
<dbReference type="Pfam" id="PF05708">
    <property type="entry name" value="Peptidase_C92"/>
    <property type="match status" value="1"/>
</dbReference>
<proteinExistence type="predicted"/>
<sequence>MKPGDILLVTGLTGQSKTIVYAQKPCYWRAKSSHVAAIYAENAIVHSIGGKGVHLAEMTEELKSCQSDWRVMRLRGLTEAQEEELQKSALYFQRQKYNRAFMMGGNEVSSFCSEFAAKTHKRAGIRILNGRKLSKVIPADFDKEFDAQNDWIAVTSEYAADLATWGQILPLIHVNLAFQQMIFARRNLHSQIRKQIFDHFETNGSPEMKKTVAEVKESFRTGRALNFWDENDAI</sequence>
<dbReference type="Proteomes" id="UP001595457">
    <property type="component" value="Unassembled WGS sequence"/>
</dbReference>
<name>A0ABV7AQB4_9GAMM</name>
<keyword evidence="2" id="KW-1185">Reference proteome</keyword>
<evidence type="ECO:0000313" key="1">
    <source>
        <dbReference type="EMBL" id="MFC2971136.1"/>
    </source>
</evidence>
<dbReference type="Gene3D" id="3.90.1720.10">
    <property type="entry name" value="endopeptidase domain like (from Nostoc punctiforme)"/>
    <property type="match status" value="1"/>
</dbReference>
<evidence type="ECO:0000313" key="2">
    <source>
        <dbReference type="Proteomes" id="UP001595457"/>
    </source>
</evidence>
<dbReference type="InterPro" id="IPR024453">
    <property type="entry name" value="Peptidase_C92"/>
</dbReference>
<dbReference type="RefSeq" id="WP_377812719.1">
    <property type="nucleotide sequence ID" value="NZ_JBHRSJ010000004.1"/>
</dbReference>
<protein>
    <submittedName>
        <fullName evidence="1">YiiX/YebB-like N1pC/P60 family cysteine hydrolase</fullName>
    </submittedName>
</protein>